<evidence type="ECO:0000256" key="6">
    <source>
        <dbReference type="ARBA" id="ARBA00025099"/>
    </source>
</evidence>
<keyword evidence="5" id="KW-0411">Iron-sulfur</keyword>
<keyword evidence="3" id="KW-0479">Metal-binding</keyword>
<dbReference type="GO" id="GO:0046872">
    <property type="term" value="F:metal ion binding"/>
    <property type="evidence" value="ECO:0007669"/>
    <property type="project" value="UniProtKB-KW"/>
</dbReference>
<dbReference type="Gene3D" id="3.40.950.10">
    <property type="entry name" value="Fe-only Hydrogenase (Larger Subunit), Chain L, domain 3"/>
    <property type="match status" value="1"/>
</dbReference>
<comment type="similarity">
    <text evidence="1">Belongs to the NARF family.</text>
</comment>
<comment type="function">
    <text evidence="6">Component of the cytosolic Fe/S protein assembly machinery. Required for maturation of extramitochondrial Fe/S proteins. May play a role in the transfer of pre-assembled Fe/S clusters to target apoproteins.</text>
</comment>
<dbReference type="Proteomes" id="UP001175000">
    <property type="component" value="Unassembled WGS sequence"/>
</dbReference>
<feature type="region of interest" description="Disordered" evidence="8">
    <location>
        <begin position="25"/>
        <end position="58"/>
    </location>
</feature>
<dbReference type="EMBL" id="JAULSU010000001">
    <property type="protein sequence ID" value="KAK0631887.1"/>
    <property type="molecule type" value="Genomic_DNA"/>
</dbReference>
<dbReference type="Pfam" id="PF02906">
    <property type="entry name" value="Fe_hyd_lg_C"/>
    <property type="match status" value="1"/>
</dbReference>
<evidence type="ECO:0000256" key="3">
    <source>
        <dbReference type="ARBA" id="ARBA00022723"/>
    </source>
</evidence>
<dbReference type="AlphaFoldDB" id="A0AA39XEF6"/>
<dbReference type="SUPFAM" id="SSF53920">
    <property type="entry name" value="Fe-only hydrogenase"/>
    <property type="match status" value="1"/>
</dbReference>
<evidence type="ECO:0000256" key="4">
    <source>
        <dbReference type="ARBA" id="ARBA00023004"/>
    </source>
</evidence>
<dbReference type="PANTHER" id="PTHR11615">
    <property type="entry name" value="NITRATE, FORMATE, IRON DEHYDROGENASE"/>
    <property type="match status" value="1"/>
</dbReference>
<comment type="caution">
    <text evidence="10">The sequence shown here is derived from an EMBL/GenBank/DDBJ whole genome shotgun (WGS) entry which is preliminary data.</text>
</comment>
<keyword evidence="4" id="KW-0408">Iron</keyword>
<dbReference type="GO" id="GO:0051539">
    <property type="term" value="F:4 iron, 4 sulfur cluster binding"/>
    <property type="evidence" value="ECO:0007669"/>
    <property type="project" value="UniProtKB-KW"/>
</dbReference>
<sequence length="582" mass="61891">MSAILSVDDLNDFISPGVACIKPIETLPTAPPPSQDPSSLDYEVILDGQPSSSSGSDPPAQISLTDCLACSGCVTSAEAVLVSLQSHNEVLNVLDSAPALQLSGPDASGLYTISGLENSQSKLFVASVSPQTRASLAAACDHGITSEQAGRMIERLLMSKEGLAGGGKYQNPFTWMVDTNTARTACLVLGSDEVLGQGANKPTTPVLTSSCPGWVCYAEKTHPYVLPHLSKVKSPQALTGTLLKTTLSRLLGISPDRIWHLAIMPCFDKKLEASREELTDAIWAGDGKPGRGVRDVDCVITSKEILMLAASRGIDFFSLSNSAPPQKQPPFPDPTLHRFLFPSSQTHKQLRPAGTSGGNLHYILHDVQARHPGSQIQTVRGRNADVVDYAVVAPSGETIFKAARYYGFRNIQNLVRKLKPAKASRMPGGKPFGSAKRPAGKAATLDYAYVEVMACPGGCTNGGGQIKADDQVIIDRKSLPAKPGPPEQKAWLAEVDEAYFSADDPDTGVDLGADSGGNPDSVDGIYPSRIRDTLVHWASMVGIPLDRLVYTSYREVISDVGKSQVTDTERVVQLAGKIGGGW</sequence>
<dbReference type="InterPro" id="IPR050340">
    <property type="entry name" value="Cytosolic_Fe-S_CAF"/>
</dbReference>
<keyword evidence="2" id="KW-0004">4Fe-4S</keyword>
<evidence type="ECO:0000256" key="2">
    <source>
        <dbReference type="ARBA" id="ARBA00022485"/>
    </source>
</evidence>
<evidence type="ECO:0000256" key="7">
    <source>
        <dbReference type="ARBA" id="ARBA00031269"/>
    </source>
</evidence>
<reference evidence="10" key="1">
    <citation type="submission" date="2023-06" db="EMBL/GenBank/DDBJ databases">
        <title>Genome-scale phylogeny and comparative genomics of the fungal order Sordariales.</title>
        <authorList>
            <consortium name="Lawrence Berkeley National Laboratory"/>
            <person name="Hensen N."/>
            <person name="Bonometti L."/>
            <person name="Westerberg I."/>
            <person name="Brannstrom I.O."/>
            <person name="Guillou S."/>
            <person name="Cros-Aarteil S."/>
            <person name="Calhoun S."/>
            <person name="Haridas S."/>
            <person name="Kuo A."/>
            <person name="Mondo S."/>
            <person name="Pangilinan J."/>
            <person name="Riley R."/>
            <person name="Labutti K."/>
            <person name="Andreopoulos B."/>
            <person name="Lipzen A."/>
            <person name="Chen C."/>
            <person name="Yanf M."/>
            <person name="Daum C."/>
            <person name="Ng V."/>
            <person name="Clum A."/>
            <person name="Steindorff A."/>
            <person name="Ohm R."/>
            <person name="Martin F."/>
            <person name="Silar P."/>
            <person name="Natvig D."/>
            <person name="Lalanne C."/>
            <person name="Gautier V."/>
            <person name="Ament-Velasquez S.L."/>
            <person name="Kruys A."/>
            <person name="Hutchinson M.I."/>
            <person name="Powell A.J."/>
            <person name="Barry K."/>
            <person name="Miller A.N."/>
            <person name="Grigoriev I.V."/>
            <person name="Debuchy R."/>
            <person name="Gladieux P."/>
            <person name="Thoren M.H."/>
            <person name="Johannesson H."/>
        </authorList>
    </citation>
    <scope>NUCLEOTIDE SEQUENCE</scope>
    <source>
        <strain evidence="10">CBS 606.72</strain>
    </source>
</reference>
<feature type="domain" description="Iron hydrogenase large subunit C-terminal" evidence="9">
    <location>
        <begin position="124"/>
        <end position="463"/>
    </location>
</feature>
<evidence type="ECO:0000256" key="8">
    <source>
        <dbReference type="SAM" id="MobiDB-lite"/>
    </source>
</evidence>
<name>A0AA39XEF6_9PEZI</name>
<evidence type="ECO:0000313" key="11">
    <source>
        <dbReference type="Proteomes" id="UP001175000"/>
    </source>
</evidence>
<evidence type="ECO:0000256" key="1">
    <source>
        <dbReference type="ARBA" id="ARBA00006596"/>
    </source>
</evidence>
<evidence type="ECO:0000259" key="9">
    <source>
        <dbReference type="Pfam" id="PF02906"/>
    </source>
</evidence>
<gene>
    <name evidence="10" type="ORF">B0T14DRAFT_532486</name>
</gene>
<feature type="compositionally biased region" description="Low complexity" evidence="8">
    <location>
        <begin position="47"/>
        <end position="58"/>
    </location>
</feature>
<dbReference type="FunFam" id="3.40.50.1780:FF:000004">
    <property type="entry name" value="Cytosolic Fe-S cluster assembly factor nar1"/>
    <property type="match status" value="1"/>
</dbReference>
<dbReference type="InterPro" id="IPR004108">
    <property type="entry name" value="Fe_hydrogenase_lsu_C"/>
</dbReference>
<protein>
    <recommendedName>
        <fullName evidence="7">Nuclear architecture-related protein 1</fullName>
    </recommendedName>
</protein>
<proteinExistence type="inferred from homology"/>
<keyword evidence="11" id="KW-1185">Reference proteome</keyword>
<evidence type="ECO:0000313" key="10">
    <source>
        <dbReference type="EMBL" id="KAK0631887.1"/>
    </source>
</evidence>
<accession>A0AA39XEF6</accession>
<dbReference type="InterPro" id="IPR009016">
    <property type="entry name" value="Fe_hydrogenase"/>
</dbReference>
<dbReference type="Gene3D" id="3.40.50.1780">
    <property type="match status" value="1"/>
</dbReference>
<evidence type="ECO:0000256" key="5">
    <source>
        <dbReference type="ARBA" id="ARBA00023014"/>
    </source>
</evidence>
<organism evidence="10 11">
    <name type="scientific">Immersiella caudata</name>
    <dbReference type="NCBI Taxonomy" id="314043"/>
    <lineage>
        <taxon>Eukaryota</taxon>
        <taxon>Fungi</taxon>
        <taxon>Dikarya</taxon>
        <taxon>Ascomycota</taxon>
        <taxon>Pezizomycotina</taxon>
        <taxon>Sordariomycetes</taxon>
        <taxon>Sordariomycetidae</taxon>
        <taxon>Sordariales</taxon>
        <taxon>Lasiosphaeriaceae</taxon>
        <taxon>Immersiella</taxon>
    </lineage>
</organism>